<evidence type="ECO:0000313" key="3">
    <source>
        <dbReference type="Proteomes" id="UP000294702"/>
    </source>
</evidence>
<feature type="chain" id="PRO_5020491154" evidence="1">
    <location>
        <begin position="25"/>
        <end position="165"/>
    </location>
</feature>
<accession>A0A4R1FSM0</accession>
<keyword evidence="3" id="KW-1185">Reference proteome</keyword>
<organism evidence="2 3">
    <name type="scientific">Volucribacter psittacicida</name>
    <dbReference type="NCBI Taxonomy" id="203482"/>
    <lineage>
        <taxon>Bacteria</taxon>
        <taxon>Pseudomonadati</taxon>
        <taxon>Pseudomonadota</taxon>
        <taxon>Gammaproteobacteria</taxon>
        <taxon>Pasteurellales</taxon>
        <taxon>Pasteurellaceae</taxon>
        <taxon>Volucribacter</taxon>
    </lineage>
</organism>
<evidence type="ECO:0000313" key="2">
    <source>
        <dbReference type="EMBL" id="TCJ97823.1"/>
    </source>
</evidence>
<comment type="caution">
    <text evidence="2">The sequence shown here is derived from an EMBL/GenBank/DDBJ whole genome shotgun (WGS) entry which is preliminary data.</text>
</comment>
<sequence>MRNVIASKIPLFVLTLLMSSYVYSASKAPNIDQYNINGTSQFHLKSSRYVLSSTQENNIQAFFLKVKKYVGQDKSKNIIIYWTTHNDKVIAERLKRELLSQHIYANNITLKRVDRRLSFYPIYVDIEQYQGSGRACRMIRMNPEPSYREQISCAVNYNSNIQLKN</sequence>
<feature type="signal peptide" evidence="1">
    <location>
        <begin position="1"/>
        <end position="24"/>
    </location>
</feature>
<dbReference type="Proteomes" id="UP000294702">
    <property type="component" value="Unassembled WGS sequence"/>
</dbReference>
<name>A0A4R1FSM0_9PAST</name>
<dbReference type="Pfam" id="PF16971">
    <property type="entry name" value="RcpB"/>
    <property type="match status" value="1"/>
</dbReference>
<dbReference type="InterPro" id="IPR031579">
    <property type="entry name" value="RcpB"/>
</dbReference>
<dbReference type="AlphaFoldDB" id="A0A4R1FSM0"/>
<dbReference type="RefSeq" id="WP_132690892.1">
    <property type="nucleotide sequence ID" value="NZ_SMFT01000003.1"/>
</dbReference>
<protein>
    <submittedName>
        <fullName evidence="2">Tad (Tight adherence macromolecular transport) system protein RcpB</fullName>
    </submittedName>
</protein>
<dbReference type="OrthoDB" id="5679242at2"/>
<proteinExistence type="predicted"/>
<reference evidence="2 3" key="1">
    <citation type="submission" date="2019-03" db="EMBL/GenBank/DDBJ databases">
        <title>Genomic Encyclopedia of Type Strains, Phase IV (KMG-IV): sequencing the most valuable type-strain genomes for metagenomic binning, comparative biology and taxonomic classification.</title>
        <authorList>
            <person name="Goeker M."/>
        </authorList>
    </citation>
    <scope>NUCLEOTIDE SEQUENCE [LARGE SCALE GENOMIC DNA]</scope>
    <source>
        <strain evidence="2 3">DSM 15534</strain>
    </source>
</reference>
<evidence type="ECO:0000256" key="1">
    <source>
        <dbReference type="SAM" id="SignalP"/>
    </source>
</evidence>
<gene>
    <name evidence="2" type="ORF">EV694_1412</name>
</gene>
<dbReference type="EMBL" id="SMFT01000003">
    <property type="protein sequence ID" value="TCJ97823.1"/>
    <property type="molecule type" value="Genomic_DNA"/>
</dbReference>
<keyword evidence="1" id="KW-0732">Signal</keyword>